<proteinExistence type="inferred from homology"/>
<comment type="similarity">
    <text evidence="4">Belongs to the cyclophilin-type PPIase family.</text>
</comment>
<protein>
    <recommendedName>
        <fullName evidence="4">Peptidyl-prolyl cis-trans isomerase</fullName>
        <shortName evidence="4">PPIase</shortName>
        <ecNumber evidence="4">5.2.1.8</ecNumber>
    </recommendedName>
</protein>
<evidence type="ECO:0000256" key="1">
    <source>
        <dbReference type="ARBA" id="ARBA00000971"/>
    </source>
</evidence>
<evidence type="ECO:0000256" key="2">
    <source>
        <dbReference type="ARBA" id="ARBA00023110"/>
    </source>
</evidence>
<dbReference type="InterPro" id="IPR002130">
    <property type="entry name" value="Cyclophilin-type_PPIase_dom"/>
</dbReference>
<dbReference type="AlphaFoldDB" id="A0A673SXS0"/>
<keyword evidence="7" id="KW-1185">Reference proteome</keyword>
<dbReference type="Proteomes" id="UP000472268">
    <property type="component" value="Chromosome 3"/>
</dbReference>
<name>A0A673SXS0_SURSU</name>
<dbReference type="GO" id="GO:0006457">
    <property type="term" value="P:protein folding"/>
    <property type="evidence" value="ECO:0007669"/>
    <property type="project" value="TreeGrafter"/>
</dbReference>
<reference evidence="6" key="3">
    <citation type="submission" date="2025-09" db="UniProtKB">
        <authorList>
            <consortium name="Ensembl"/>
        </authorList>
    </citation>
    <scope>IDENTIFICATION</scope>
</reference>
<keyword evidence="2 4" id="KW-0697">Rotamase</keyword>
<dbReference type="PANTHER" id="PTHR11071:SF490">
    <property type="entry name" value="PEPTIDYL-PROLYL CIS-TRANS ISOMERASE A"/>
    <property type="match status" value="1"/>
</dbReference>
<feature type="domain" description="PPIase cyclophilin-type" evidence="5">
    <location>
        <begin position="31"/>
        <end position="163"/>
    </location>
</feature>
<dbReference type="FunFam" id="2.40.100.10:FF:000025">
    <property type="entry name" value="Peptidyl-prolyl cis-trans isomerase CYP19-2"/>
    <property type="match status" value="1"/>
</dbReference>
<dbReference type="PANTHER" id="PTHR11071">
    <property type="entry name" value="PEPTIDYL-PROLYL CIS-TRANS ISOMERASE"/>
    <property type="match status" value="1"/>
</dbReference>
<accession>A0A673SXS0</accession>
<reference evidence="6 7" key="1">
    <citation type="submission" date="2019-05" db="EMBL/GenBank/DDBJ databases">
        <title>A Chromosome-scale Meerkat (S. suricatta) Genome Assembly.</title>
        <authorList>
            <person name="Dudchenko O."/>
            <person name="Lieberman Aiden E."/>
            <person name="Tung J."/>
            <person name="Barreiro L.B."/>
            <person name="Clutton-Brock T.H."/>
        </authorList>
    </citation>
    <scope>NUCLEOTIDE SEQUENCE [LARGE SCALE GENOMIC DNA]</scope>
</reference>
<reference evidence="6" key="2">
    <citation type="submission" date="2025-08" db="UniProtKB">
        <authorList>
            <consortium name="Ensembl"/>
        </authorList>
    </citation>
    <scope>IDENTIFICATION</scope>
</reference>
<evidence type="ECO:0000259" key="5">
    <source>
        <dbReference type="PROSITE" id="PS50072"/>
    </source>
</evidence>
<dbReference type="Pfam" id="PF00160">
    <property type="entry name" value="Pro_isomerase"/>
    <property type="match status" value="1"/>
</dbReference>
<dbReference type="Ensembl" id="ENSSSUT00005001882.1">
    <property type="protein sequence ID" value="ENSSSUP00005001604.1"/>
    <property type="gene ID" value="ENSSSUG00005001119.1"/>
</dbReference>
<feature type="chain" id="PRO_5025715755" description="Peptidyl-prolyl cis-trans isomerase" evidence="4">
    <location>
        <begin position="28"/>
        <end position="192"/>
    </location>
</feature>
<dbReference type="GO" id="GO:0005737">
    <property type="term" value="C:cytoplasm"/>
    <property type="evidence" value="ECO:0007669"/>
    <property type="project" value="TreeGrafter"/>
</dbReference>
<evidence type="ECO:0000256" key="4">
    <source>
        <dbReference type="RuleBase" id="RU363019"/>
    </source>
</evidence>
<dbReference type="InterPro" id="IPR029000">
    <property type="entry name" value="Cyclophilin-like_dom_sf"/>
</dbReference>
<feature type="signal peptide" evidence="4">
    <location>
        <begin position="1"/>
        <end position="27"/>
    </location>
</feature>
<comment type="function">
    <text evidence="4">PPIases accelerate the folding of proteins. It catalyzes the cis-trans isomerization of proline imidic peptide bonds in oligopeptides.</text>
</comment>
<dbReference type="GO" id="GO:0003755">
    <property type="term" value="F:peptidyl-prolyl cis-trans isomerase activity"/>
    <property type="evidence" value="ECO:0007669"/>
    <property type="project" value="UniProtKB-UniRule"/>
</dbReference>
<evidence type="ECO:0000313" key="7">
    <source>
        <dbReference type="Proteomes" id="UP000472268"/>
    </source>
</evidence>
<keyword evidence="3 4" id="KW-0413">Isomerase</keyword>
<evidence type="ECO:0000256" key="3">
    <source>
        <dbReference type="ARBA" id="ARBA00023235"/>
    </source>
</evidence>
<dbReference type="SUPFAM" id="SSF50891">
    <property type="entry name" value="Cyclophilin-like"/>
    <property type="match status" value="1"/>
</dbReference>
<dbReference type="Gene3D" id="2.40.100.10">
    <property type="entry name" value="Cyclophilin-like"/>
    <property type="match status" value="1"/>
</dbReference>
<comment type="catalytic activity">
    <reaction evidence="1 4">
        <text>[protein]-peptidylproline (omega=180) = [protein]-peptidylproline (omega=0)</text>
        <dbReference type="Rhea" id="RHEA:16237"/>
        <dbReference type="Rhea" id="RHEA-COMP:10747"/>
        <dbReference type="Rhea" id="RHEA-COMP:10748"/>
        <dbReference type="ChEBI" id="CHEBI:83833"/>
        <dbReference type="ChEBI" id="CHEBI:83834"/>
        <dbReference type="EC" id="5.2.1.8"/>
    </reaction>
</comment>
<dbReference type="GO" id="GO:0016018">
    <property type="term" value="F:cyclosporin A binding"/>
    <property type="evidence" value="ECO:0007669"/>
    <property type="project" value="TreeGrafter"/>
</dbReference>
<evidence type="ECO:0000313" key="6">
    <source>
        <dbReference type="Ensembl" id="ENSSSUP00005001604.1"/>
    </source>
</evidence>
<sequence>MNNGKPLICRFVLFVCLRVLDVEFAFSSEHVSFKLFADKFPKTAENLRALSTVEKEFGYQGSCFHRIILGLMCQGGDITCHNGTGGKSIYGEKFDDENFIPKHTGPGILSMANAGPSTNGPQFSTCTAKPEWPGGMLVVFGRVKEGAPIAEAGEAVEPHDQQDHHWADTEFTAAQPHRHPFLKPVWGRLSGS</sequence>
<dbReference type="PRINTS" id="PR00153">
    <property type="entry name" value="CSAPPISMRASE"/>
</dbReference>
<keyword evidence="4" id="KW-0732">Signal</keyword>
<organism evidence="6 7">
    <name type="scientific">Suricata suricatta</name>
    <name type="common">Meerkat</name>
    <dbReference type="NCBI Taxonomy" id="37032"/>
    <lineage>
        <taxon>Eukaryota</taxon>
        <taxon>Metazoa</taxon>
        <taxon>Chordata</taxon>
        <taxon>Craniata</taxon>
        <taxon>Vertebrata</taxon>
        <taxon>Euteleostomi</taxon>
        <taxon>Mammalia</taxon>
        <taxon>Eutheria</taxon>
        <taxon>Laurasiatheria</taxon>
        <taxon>Carnivora</taxon>
        <taxon>Feliformia</taxon>
        <taxon>Herpestidae</taxon>
        <taxon>Suricata</taxon>
    </lineage>
</organism>
<dbReference type="EC" id="5.2.1.8" evidence="4"/>
<dbReference type="PROSITE" id="PS50072">
    <property type="entry name" value="CSA_PPIASE_2"/>
    <property type="match status" value="1"/>
</dbReference>